<dbReference type="GO" id="GO:0016874">
    <property type="term" value="F:ligase activity"/>
    <property type="evidence" value="ECO:0007669"/>
    <property type="project" value="UniProtKB-KW"/>
</dbReference>
<evidence type="ECO:0000259" key="6">
    <source>
        <dbReference type="Pfam" id="PF04932"/>
    </source>
</evidence>
<feature type="transmembrane region" description="Helical" evidence="5">
    <location>
        <begin position="244"/>
        <end position="262"/>
    </location>
</feature>
<feature type="transmembrane region" description="Helical" evidence="5">
    <location>
        <begin position="371"/>
        <end position="390"/>
    </location>
</feature>
<evidence type="ECO:0000256" key="5">
    <source>
        <dbReference type="SAM" id="Phobius"/>
    </source>
</evidence>
<comment type="caution">
    <text evidence="7">The sequence shown here is derived from an EMBL/GenBank/DDBJ whole genome shotgun (WGS) entry which is preliminary data.</text>
</comment>
<dbReference type="Pfam" id="PF04932">
    <property type="entry name" value="Wzy_C"/>
    <property type="match status" value="1"/>
</dbReference>
<keyword evidence="8" id="KW-1185">Reference proteome</keyword>
<keyword evidence="3 5" id="KW-1133">Transmembrane helix</keyword>
<protein>
    <submittedName>
        <fullName evidence="7">O-antigen ligase family protein</fullName>
    </submittedName>
</protein>
<gene>
    <name evidence="7" type="ORF">H6G24_17940</name>
</gene>
<feature type="transmembrane region" description="Helical" evidence="5">
    <location>
        <begin position="335"/>
        <end position="359"/>
    </location>
</feature>
<feature type="transmembrane region" description="Helical" evidence="5">
    <location>
        <begin position="15"/>
        <end position="38"/>
    </location>
</feature>
<feature type="transmembrane region" description="Helical" evidence="5">
    <location>
        <begin position="396"/>
        <end position="413"/>
    </location>
</feature>
<feature type="transmembrane region" description="Helical" evidence="5">
    <location>
        <begin position="199"/>
        <end position="215"/>
    </location>
</feature>
<proteinExistence type="predicted"/>
<dbReference type="EMBL" id="JACJQH010000027">
    <property type="protein sequence ID" value="MBD2197359.1"/>
    <property type="molecule type" value="Genomic_DNA"/>
</dbReference>
<dbReference type="PANTHER" id="PTHR37422">
    <property type="entry name" value="TEICHURONIC ACID BIOSYNTHESIS PROTEIN TUAE"/>
    <property type="match status" value="1"/>
</dbReference>
<feature type="domain" description="O-antigen ligase-related" evidence="6">
    <location>
        <begin position="204"/>
        <end position="348"/>
    </location>
</feature>
<evidence type="ECO:0000313" key="7">
    <source>
        <dbReference type="EMBL" id="MBD2197359.1"/>
    </source>
</evidence>
<organism evidence="7 8">
    <name type="scientific">Calothrix parietina FACHB-288</name>
    <dbReference type="NCBI Taxonomy" id="2692896"/>
    <lineage>
        <taxon>Bacteria</taxon>
        <taxon>Bacillati</taxon>
        <taxon>Cyanobacteriota</taxon>
        <taxon>Cyanophyceae</taxon>
        <taxon>Nostocales</taxon>
        <taxon>Calotrichaceae</taxon>
        <taxon>Calothrix</taxon>
    </lineage>
</organism>
<name>A0ABR8ACA7_9CYAN</name>
<dbReference type="RefSeq" id="WP_190548817.1">
    <property type="nucleotide sequence ID" value="NZ_CAWPNO010000059.1"/>
</dbReference>
<feature type="transmembrane region" description="Helical" evidence="5">
    <location>
        <begin position="134"/>
        <end position="155"/>
    </location>
</feature>
<dbReference type="Proteomes" id="UP000658514">
    <property type="component" value="Unassembled WGS sequence"/>
</dbReference>
<feature type="transmembrane region" description="Helical" evidence="5">
    <location>
        <begin position="50"/>
        <end position="69"/>
    </location>
</feature>
<evidence type="ECO:0000256" key="1">
    <source>
        <dbReference type="ARBA" id="ARBA00004141"/>
    </source>
</evidence>
<evidence type="ECO:0000256" key="4">
    <source>
        <dbReference type="ARBA" id="ARBA00023136"/>
    </source>
</evidence>
<keyword evidence="2 5" id="KW-0812">Transmembrane</keyword>
<feature type="transmembrane region" description="Helical" evidence="5">
    <location>
        <begin position="105"/>
        <end position="122"/>
    </location>
</feature>
<keyword evidence="4 5" id="KW-0472">Membrane</keyword>
<dbReference type="InterPro" id="IPR051533">
    <property type="entry name" value="WaaL-like"/>
</dbReference>
<sequence length="422" mass="47087">MKINKKEFLLNSEKIFTIVCLLFYSGGPLTLILSGGASEGDSDEAPTDTGLIQLVFMVIYLITCILLLLRWKKAISILSKVKFTWLIIFLSALSIFWSAAPQVTIVRTVALFGTSLFGMYLASRYTLKEQMELINWMFCVAIILGLLFAIALPKYGLMGGLHSGALRGIYTHKNVFGKILSLGGVNCLLVASANKRNSLFTWAIFGIAIICLILARSSSSMLSFTNLIVIFLGLRILRSPVIAVVPALSAISIICINLYLFVTSNLNNLLGSIGKDATLTGRGDLWPLVWDKIWERPWLGYGFSGFWQGLDGESASVWYASRWTPPNSHNGFLDLWLDLGLIGVVIFFIGFFVLLCKCFKYIRITNTSEGFWPAICLFYLIMINLTETSLLIQNNIFWILYVSTEVSMIVVSNKKIKCLYSL</sequence>
<keyword evidence="7" id="KW-0436">Ligase</keyword>
<reference evidence="7 8" key="1">
    <citation type="journal article" date="2020" name="ISME J.">
        <title>Comparative genomics reveals insights into cyanobacterial evolution and habitat adaptation.</title>
        <authorList>
            <person name="Chen M.Y."/>
            <person name="Teng W.K."/>
            <person name="Zhao L."/>
            <person name="Hu C.X."/>
            <person name="Zhou Y.K."/>
            <person name="Han B.P."/>
            <person name="Song L.R."/>
            <person name="Shu W.S."/>
        </authorList>
    </citation>
    <scope>NUCLEOTIDE SEQUENCE [LARGE SCALE GENOMIC DNA]</scope>
    <source>
        <strain evidence="7 8">FACHB-288</strain>
    </source>
</reference>
<evidence type="ECO:0000313" key="8">
    <source>
        <dbReference type="Proteomes" id="UP000658514"/>
    </source>
</evidence>
<feature type="transmembrane region" description="Helical" evidence="5">
    <location>
        <begin position="81"/>
        <end position="99"/>
    </location>
</feature>
<comment type="subcellular location">
    <subcellularLocation>
        <location evidence="1">Membrane</location>
        <topology evidence="1">Multi-pass membrane protein</topology>
    </subcellularLocation>
</comment>
<accession>A0ABR8ACA7</accession>
<evidence type="ECO:0000256" key="3">
    <source>
        <dbReference type="ARBA" id="ARBA00022989"/>
    </source>
</evidence>
<evidence type="ECO:0000256" key="2">
    <source>
        <dbReference type="ARBA" id="ARBA00022692"/>
    </source>
</evidence>
<dbReference type="PANTHER" id="PTHR37422:SF17">
    <property type="entry name" value="O-ANTIGEN LIGASE"/>
    <property type="match status" value="1"/>
</dbReference>
<dbReference type="InterPro" id="IPR007016">
    <property type="entry name" value="O-antigen_ligase-rel_domated"/>
</dbReference>